<evidence type="ECO:0000313" key="2">
    <source>
        <dbReference type="WBParaSite" id="Hba_13450"/>
    </source>
</evidence>
<dbReference type="Proteomes" id="UP000095283">
    <property type="component" value="Unplaced"/>
</dbReference>
<dbReference type="AlphaFoldDB" id="A0A1I7X7J2"/>
<keyword evidence="1" id="KW-1185">Reference proteome</keyword>
<sequence>MFSDEKKFNLDGPNGCHSYWRDLRCLRTSYSPVFPTVQALASLSNKIMPQSTPVEVPGLGWRTVTWTLWAGQCALRT</sequence>
<evidence type="ECO:0000313" key="1">
    <source>
        <dbReference type="Proteomes" id="UP000095283"/>
    </source>
</evidence>
<proteinExistence type="predicted"/>
<organism evidence="1 2">
    <name type="scientific">Heterorhabditis bacteriophora</name>
    <name type="common">Entomopathogenic nematode worm</name>
    <dbReference type="NCBI Taxonomy" id="37862"/>
    <lineage>
        <taxon>Eukaryota</taxon>
        <taxon>Metazoa</taxon>
        <taxon>Ecdysozoa</taxon>
        <taxon>Nematoda</taxon>
        <taxon>Chromadorea</taxon>
        <taxon>Rhabditida</taxon>
        <taxon>Rhabditina</taxon>
        <taxon>Rhabditomorpha</taxon>
        <taxon>Strongyloidea</taxon>
        <taxon>Heterorhabditidae</taxon>
        <taxon>Heterorhabditis</taxon>
    </lineage>
</organism>
<reference evidence="2" key="1">
    <citation type="submission" date="2016-11" db="UniProtKB">
        <authorList>
            <consortium name="WormBaseParasite"/>
        </authorList>
    </citation>
    <scope>IDENTIFICATION</scope>
</reference>
<name>A0A1I7X7J2_HETBA</name>
<accession>A0A1I7X7J2</accession>
<dbReference type="WBParaSite" id="Hba_13450">
    <property type="protein sequence ID" value="Hba_13450"/>
    <property type="gene ID" value="Hba_13450"/>
</dbReference>
<protein>
    <submittedName>
        <fullName evidence="2">Uncharacterized protein</fullName>
    </submittedName>
</protein>